<accession>A0A2H0YRC4</accession>
<protein>
    <submittedName>
        <fullName evidence="2">Uncharacterized protein</fullName>
    </submittedName>
</protein>
<proteinExistence type="predicted"/>
<gene>
    <name evidence="2" type="ORF">COT26_01240</name>
</gene>
<dbReference type="EMBL" id="PEXW01000025">
    <property type="protein sequence ID" value="PIS40829.1"/>
    <property type="molecule type" value="Genomic_DNA"/>
</dbReference>
<dbReference type="Proteomes" id="UP000236845">
    <property type="component" value="Unassembled WGS sequence"/>
</dbReference>
<organism evidence="2 3">
    <name type="scientific">Candidatus Kerfeldbacteria bacterium CG08_land_8_20_14_0_20_43_14</name>
    <dbReference type="NCBI Taxonomy" id="2014246"/>
    <lineage>
        <taxon>Bacteria</taxon>
        <taxon>Candidatus Kerfeldiibacteriota</taxon>
    </lineage>
</organism>
<evidence type="ECO:0000256" key="1">
    <source>
        <dbReference type="SAM" id="MobiDB-lite"/>
    </source>
</evidence>
<name>A0A2H0YRC4_9BACT</name>
<feature type="region of interest" description="Disordered" evidence="1">
    <location>
        <begin position="56"/>
        <end position="92"/>
    </location>
</feature>
<feature type="compositionally biased region" description="Basic and acidic residues" evidence="1">
    <location>
        <begin position="58"/>
        <end position="68"/>
    </location>
</feature>
<dbReference type="AlphaFoldDB" id="A0A2H0YRC4"/>
<sequence>PRMQRSGIRGVGHSSKSAYYFPQHSPPRLPCLRQCHGGQVWLCGYTFLSPDAGMAARRLPDMPSRRADTSSGDPPPTRYTTRSGREAGGSRPRLVYKKIPSDLEIWSW</sequence>
<evidence type="ECO:0000313" key="3">
    <source>
        <dbReference type="Proteomes" id="UP000236845"/>
    </source>
</evidence>
<comment type="caution">
    <text evidence="2">The sequence shown here is derived from an EMBL/GenBank/DDBJ whole genome shotgun (WGS) entry which is preliminary data.</text>
</comment>
<evidence type="ECO:0000313" key="2">
    <source>
        <dbReference type="EMBL" id="PIS40829.1"/>
    </source>
</evidence>
<reference evidence="3" key="1">
    <citation type="submission" date="2017-09" db="EMBL/GenBank/DDBJ databases">
        <title>Depth-based differentiation of microbial function through sediment-hosted aquifers and enrichment of novel symbionts in the deep terrestrial subsurface.</title>
        <authorList>
            <person name="Probst A.J."/>
            <person name="Ladd B."/>
            <person name="Jarett J.K."/>
            <person name="Geller-Mcgrath D.E."/>
            <person name="Sieber C.M.K."/>
            <person name="Emerson J.B."/>
            <person name="Anantharaman K."/>
            <person name="Thomas B.C."/>
            <person name="Malmstrom R."/>
            <person name="Stieglmeier M."/>
            <person name="Klingl A."/>
            <person name="Woyke T."/>
            <person name="Ryan C.M."/>
            <person name="Banfield J.F."/>
        </authorList>
    </citation>
    <scope>NUCLEOTIDE SEQUENCE [LARGE SCALE GENOMIC DNA]</scope>
</reference>
<feature type="non-terminal residue" evidence="2">
    <location>
        <position position="1"/>
    </location>
</feature>